<keyword evidence="2" id="KW-1185">Reference proteome</keyword>
<organism evidence="1 2">
    <name type="scientific">Exiguobacterium oxidotolerans</name>
    <dbReference type="NCBI Taxonomy" id="223958"/>
    <lineage>
        <taxon>Bacteria</taxon>
        <taxon>Bacillati</taxon>
        <taxon>Bacillota</taxon>
        <taxon>Bacilli</taxon>
        <taxon>Bacillales</taxon>
        <taxon>Bacillales Family XII. Incertae Sedis</taxon>
        <taxon>Exiguobacterium</taxon>
    </lineage>
</organism>
<gene>
    <name evidence="1" type="ORF">EXIGUO9Y_330030</name>
</gene>
<dbReference type="Proteomes" id="UP000439752">
    <property type="component" value="Unassembled WGS sequence"/>
</dbReference>
<dbReference type="RefSeq" id="WP_159173593.1">
    <property type="nucleotide sequence ID" value="NZ_LR732312.1"/>
</dbReference>
<proteinExistence type="predicted"/>
<dbReference type="EMBL" id="CABWKQ010000027">
    <property type="protein sequence ID" value="VWX37606.1"/>
    <property type="molecule type" value="Genomic_DNA"/>
</dbReference>
<dbReference type="AlphaFoldDB" id="A0A653IFF5"/>
<accession>A0A653IFF5</accession>
<name>A0A653IFF5_9BACL</name>
<evidence type="ECO:0000313" key="1">
    <source>
        <dbReference type="EMBL" id="VWX37606.1"/>
    </source>
</evidence>
<evidence type="ECO:0000313" key="2">
    <source>
        <dbReference type="Proteomes" id="UP000439752"/>
    </source>
</evidence>
<protein>
    <submittedName>
        <fullName evidence="1">Uncharacterized protein</fullName>
    </submittedName>
</protein>
<reference evidence="1 2" key="1">
    <citation type="submission" date="2019-10" db="EMBL/GenBank/DDBJ databases">
        <authorList>
            <person name="Karimi E."/>
        </authorList>
    </citation>
    <scope>NUCLEOTIDE SEQUENCE [LARGE SCALE GENOMIC DNA]</scope>
    <source>
        <strain evidence="1">Exiguobacterium sp. 9Y</strain>
    </source>
</reference>
<sequence length="119" mass="13891">MKSFPEKLDLLSLFSVEPDAPVPLFYYDESTYRFQNAVEQFIVRLTPASGQFSLQVNQRSDDWLVSRISLEAVSSFEIIQDDREAARILLTLEKDEVIQTVEIDVRPKFRLIFQERLTC</sequence>